<accession>A0A5B9DWG0</accession>
<dbReference type="AlphaFoldDB" id="A0A5B9DWG0"/>
<dbReference type="Gene3D" id="1.20.58.320">
    <property type="entry name" value="TPR-like"/>
    <property type="match status" value="1"/>
</dbReference>
<sequence length="194" mass="22262">MSTTPSRADALLDFWFADKQSKRWFAKSAAFDEQIRARFGAEVQAAAEGRLDAWADTPRGWLALLILLDQFPRNLYRNDQRAWAQDVSAQRLALSGIAEGFDRQLPPRQRGFAYMPLEHAENEDLQQRSVALFEALYAEVTPAERPRFRSSLNYARRHREVIARFGRFPHRNAVLGRPSTEEELHYLAQPGAGF</sequence>
<name>A0A5B9DWG0_9GAMM</name>
<dbReference type="Pfam" id="PF06041">
    <property type="entry name" value="DUF924"/>
    <property type="match status" value="1"/>
</dbReference>
<evidence type="ECO:0000313" key="1">
    <source>
        <dbReference type="EMBL" id="QEE23628.1"/>
    </source>
</evidence>
<dbReference type="Gene3D" id="1.25.40.10">
    <property type="entry name" value="Tetratricopeptide repeat domain"/>
    <property type="match status" value="1"/>
</dbReference>
<dbReference type="InterPro" id="IPR010323">
    <property type="entry name" value="DUF924"/>
</dbReference>
<proteinExistence type="predicted"/>
<dbReference type="KEGG" id="rgl:CS053_03195"/>
<dbReference type="RefSeq" id="WP_147626339.1">
    <property type="nucleotide sequence ID" value="NZ_CP042807.1"/>
</dbReference>
<dbReference type="SUPFAM" id="SSF48452">
    <property type="entry name" value="TPR-like"/>
    <property type="match status" value="1"/>
</dbReference>
<dbReference type="Proteomes" id="UP000321807">
    <property type="component" value="Chromosome"/>
</dbReference>
<protein>
    <submittedName>
        <fullName evidence="1">DUF924 domain-containing protein</fullName>
    </submittedName>
</protein>
<reference evidence="1 2" key="1">
    <citation type="submission" date="2019-08" db="EMBL/GenBank/DDBJ databases">
        <title>Complete genome sequence of Rhodanobacter glycinis strain T01E-68 isolated from tomato root.</title>
        <authorList>
            <person name="Weon H.-Y."/>
            <person name="Lee S.A."/>
        </authorList>
    </citation>
    <scope>NUCLEOTIDE SEQUENCE [LARGE SCALE GENOMIC DNA]</scope>
    <source>
        <strain evidence="1 2">T01E-68</strain>
    </source>
</reference>
<organism evidence="1 2">
    <name type="scientific">Rhodanobacter glycinis</name>
    <dbReference type="NCBI Taxonomy" id="582702"/>
    <lineage>
        <taxon>Bacteria</taxon>
        <taxon>Pseudomonadati</taxon>
        <taxon>Pseudomonadota</taxon>
        <taxon>Gammaproteobacteria</taxon>
        <taxon>Lysobacterales</taxon>
        <taxon>Rhodanobacteraceae</taxon>
        <taxon>Rhodanobacter</taxon>
    </lineage>
</organism>
<dbReference type="InterPro" id="IPR011990">
    <property type="entry name" value="TPR-like_helical_dom_sf"/>
</dbReference>
<evidence type="ECO:0000313" key="2">
    <source>
        <dbReference type="Proteomes" id="UP000321807"/>
    </source>
</evidence>
<gene>
    <name evidence="1" type="ORF">CS053_03195</name>
</gene>
<dbReference type="EMBL" id="CP042807">
    <property type="protein sequence ID" value="QEE23628.1"/>
    <property type="molecule type" value="Genomic_DNA"/>
</dbReference>